<reference evidence="1 2" key="1">
    <citation type="submission" date="2019-08" db="EMBL/GenBank/DDBJ databases">
        <authorList>
            <person name="Peeters C."/>
        </authorList>
    </citation>
    <scope>NUCLEOTIDE SEQUENCE [LARGE SCALE GENOMIC DNA]</scope>
    <source>
        <strain evidence="1 2">LMG 31118</strain>
    </source>
</reference>
<dbReference type="Proteomes" id="UP000414136">
    <property type="component" value="Unassembled WGS sequence"/>
</dbReference>
<organism evidence="1 2">
    <name type="scientific">Pandoraea captiosa</name>
    <dbReference type="NCBI Taxonomy" id="2508302"/>
    <lineage>
        <taxon>Bacteria</taxon>
        <taxon>Pseudomonadati</taxon>
        <taxon>Pseudomonadota</taxon>
        <taxon>Betaproteobacteria</taxon>
        <taxon>Burkholderiales</taxon>
        <taxon>Burkholderiaceae</taxon>
        <taxon>Pandoraea</taxon>
    </lineage>
</organism>
<sequence length="238" mass="26678">MTSPLTLTSSNGNHTRSLSDETIVKCMYAANEKALDSLWSRLKDYFLGTHKSDVKHAIYTLANASEFSDQIRAFNVVVSCIDPGDLHRVSWRLDAQQVVGFQIGDNDFPMANDTQNFMKDVMPLSLDAKCRMLRTIRVGESQALATPEHFGLHIEKVTSPPKSVAFFHEMQARDVEMRGLPALLDALQVIGLHQESPQAVKDTLKEQLAASDGVLFAPRMERNVENLVRLVRAMNDRH</sequence>
<protein>
    <submittedName>
        <fullName evidence="1">Uncharacterized protein</fullName>
    </submittedName>
</protein>
<evidence type="ECO:0000313" key="1">
    <source>
        <dbReference type="EMBL" id="VVE72973.1"/>
    </source>
</evidence>
<accession>A0A5E5AKB1</accession>
<dbReference type="EMBL" id="CABPSQ010000011">
    <property type="protein sequence ID" value="VVE72973.1"/>
    <property type="molecule type" value="Genomic_DNA"/>
</dbReference>
<proteinExistence type="predicted"/>
<gene>
    <name evidence="1" type="ORF">PCA31118_04371</name>
</gene>
<keyword evidence="2" id="KW-1185">Reference proteome</keyword>
<dbReference type="AlphaFoldDB" id="A0A5E5AKB1"/>
<dbReference type="Gene3D" id="3.30.2440.10">
    <property type="entry name" value="Secreted effector protein SifA"/>
    <property type="match status" value="1"/>
</dbReference>
<evidence type="ECO:0000313" key="2">
    <source>
        <dbReference type="Proteomes" id="UP000414136"/>
    </source>
</evidence>
<name>A0A5E5AKB1_9BURK</name>